<dbReference type="AlphaFoldDB" id="A0A3N4LDX1"/>
<dbReference type="OrthoDB" id="550577at2759"/>
<evidence type="ECO:0000256" key="4">
    <source>
        <dbReference type="ARBA" id="ARBA00012595"/>
    </source>
</evidence>
<dbReference type="Gene3D" id="2.60.40.2440">
    <property type="entry name" value="Carbohydrate binding type-21 domain"/>
    <property type="match status" value="1"/>
</dbReference>
<evidence type="ECO:0000256" key="7">
    <source>
        <dbReference type="ARBA" id="ARBA00023295"/>
    </source>
</evidence>
<evidence type="ECO:0000256" key="2">
    <source>
        <dbReference type="ARBA" id="ARBA00001913"/>
    </source>
</evidence>
<comment type="cofactor">
    <cofactor evidence="2">
        <name>Ca(2+)</name>
        <dbReference type="ChEBI" id="CHEBI:29108"/>
    </cofactor>
</comment>
<dbReference type="PROSITE" id="PS51159">
    <property type="entry name" value="CBM21"/>
    <property type="match status" value="1"/>
</dbReference>
<name>A0A3N4LDX1_9PEZI</name>
<sequence length="745" mass="80390">MQVSLIGYTFTNGVLVGTISIQNIAYTKTVTVVYAVGSTWTSFQAISASYSSGPASNCYEIWSFSGTAAGATQFYIRYDVSGSSYYDPGNNINYQITGSSIISSSTVVTVPEIDNCTATSSITTPVVPSGNVTPEQPPSILLPNPGTETPATPPTGCENWNGLDSCAAGDVYTFPNVAESRRWQTPPQGAADYVSTFQNYRDLIGYADIQYNSARTAAAVVVNTASRTGETLTYSFNGASQSSNSFQVTNSFTSGLDIVVTSVSGKNLTLDTLYFIWQANTLTGATFNNGQKGAIVELFGWPYADIAQECTFLAKAGYMGVKIWPPTESIWGSNYEADNQFRPWYLVYQPVSYRLNSRMGTRAQLRAMIQTCRAAGVRVYADAVTNHMTSQGNDIQNHRVSSCSLYAGRNATAGAPYYTSGNTYLLNPQTGQRPALEFPAVPYGPTDFHCERSLNSWSDGQTITKGWLLGLTDLNTEKPYVQDRIATYLVDLLSIGFSGFRVDAAKHIGPASMAAILGRVRTKMGGSMPADWIAWLEVIVGGESSLLACSGGEWSWYTNLDNQLAANGFSTADIAKVKVWSSDYPKEMPICGSWIIPASRFAVQNDDHDQQNPGSSSRDMADKGSVFIKDKDVAKHRSFEVQLFTRTDADWHIKLVLSSYMFMNNGAAGFPDGLSDCSLYTGSQAISGCLGISKDTAYVGNACGYSTTEGKYTRVHRDVSIINAMRSWVGLGSTTASALGIPGCA</sequence>
<dbReference type="Pfam" id="PF00128">
    <property type="entry name" value="Alpha-amylase"/>
    <property type="match status" value="1"/>
</dbReference>
<evidence type="ECO:0000256" key="3">
    <source>
        <dbReference type="ARBA" id="ARBA00008061"/>
    </source>
</evidence>
<feature type="domain" description="CBM21" evidence="11">
    <location>
        <begin position="1"/>
        <end position="97"/>
    </location>
</feature>
<keyword evidence="5 9" id="KW-0378">Hydrolase</keyword>
<feature type="region of interest" description="Disordered" evidence="10">
    <location>
        <begin position="126"/>
        <end position="151"/>
    </location>
</feature>
<proteinExistence type="inferred from homology"/>
<evidence type="ECO:0000256" key="8">
    <source>
        <dbReference type="RuleBase" id="RU003615"/>
    </source>
</evidence>
<dbReference type="GO" id="GO:0043169">
    <property type="term" value="F:cation binding"/>
    <property type="evidence" value="ECO:0007669"/>
    <property type="project" value="InterPro"/>
</dbReference>
<dbReference type="Gene3D" id="3.20.20.80">
    <property type="entry name" value="Glycosidases"/>
    <property type="match status" value="1"/>
</dbReference>
<evidence type="ECO:0000313" key="13">
    <source>
        <dbReference type="Proteomes" id="UP000267821"/>
    </source>
</evidence>
<dbReference type="InterPro" id="IPR006047">
    <property type="entry name" value="GH13_cat_dom"/>
</dbReference>
<dbReference type="Pfam" id="PF03370">
    <property type="entry name" value="CBM_21"/>
    <property type="match status" value="1"/>
</dbReference>
<dbReference type="SMART" id="SM00642">
    <property type="entry name" value="Aamy"/>
    <property type="match status" value="1"/>
</dbReference>
<gene>
    <name evidence="12" type="ORF">L211DRAFT_791171</name>
</gene>
<dbReference type="STRING" id="1051890.A0A3N4LDX1"/>
<evidence type="ECO:0000259" key="11">
    <source>
        <dbReference type="PROSITE" id="PS51159"/>
    </source>
</evidence>
<organism evidence="12 13">
    <name type="scientific">Terfezia boudieri ATCC MYA-4762</name>
    <dbReference type="NCBI Taxonomy" id="1051890"/>
    <lineage>
        <taxon>Eukaryota</taxon>
        <taxon>Fungi</taxon>
        <taxon>Dikarya</taxon>
        <taxon>Ascomycota</taxon>
        <taxon>Pezizomycotina</taxon>
        <taxon>Pezizomycetes</taxon>
        <taxon>Pezizales</taxon>
        <taxon>Pezizaceae</taxon>
        <taxon>Terfezia</taxon>
    </lineage>
</organism>
<dbReference type="InParanoid" id="A0A3N4LDX1"/>
<dbReference type="InterPro" id="IPR017853">
    <property type="entry name" value="GH"/>
</dbReference>
<evidence type="ECO:0000256" key="10">
    <source>
        <dbReference type="SAM" id="MobiDB-lite"/>
    </source>
</evidence>
<dbReference type="EC" id="3.2.1.1" evidence="4 9"/>
<comment type="catalytic activity">
    <reaction evidence="1 9">
        <text>Endohydrolysis of (1-&gt;4)-alpha-D-glucosidic linkages in polysaccharides containing three or more (1-&gt;4)-alpha-linked D-glucose units.</text>
        <dbReference type="EC" id="3.2.1.1"/>
    </reaction>
</comment>
<dbReference type="InterPro" id="IPR038175">
    <property type="entry name" value="CBM21_dom_sf"/>
</dbReference>
<accession>A0A3N4LDX1</accession>
<dbReference type="GO" id="GO:0005975">
    <property type="term" value="P:carbohydrate metabolic process"/>
    <property type="evidence" value="ECO:0007669"/>
    <property type="project" value="InterPro"/>
</dbReference>
<dbReference type="CDD" id="cd11317">
    <property type="entry name" value="AmyAc_bac_euk_AmyA"/>
    <property type="match status" value="1"/>
</dbReference>
<evidence type="ECO:0000256" key="1">
    <source>
        <dbReference type="ARBA" id="ARBA00000548"/>
    </source>
</evidence>
<protein>
    <recommendedName>
        <fullName evidence="4 9">Alpha-amylase</fullName>
        <ecNumber evidence="4 9">3.2.1.1</ecNumber>
    </recommendedName>
</protein>
<keyword evidence="6 9" id="KW-0119">Carbohydrate metabolism</keyword>
<dbReference type="Proteomes" id="UP000267821">
    <property type="component" value="Unassembled WGS sequence"/>
</dbReference>
<dbReference type="InterPro" id="IPR005036">
    <property type="entry name" value="CBM21_dom"/>
</dbReference>
<evidence type="ECO:0000313" key="12">
    <source>
        <dbReference type="EMBL" id="RPB21087.1"/>
    </source>
</evidence>
<keyword evidence="13" id="KW-1185">Reference proteome</keyword>
<evidence type="ECO:0000256" key="5">
    <source>
        <dbReference type="ARBA" id="ARBA00022801"/>
    </source>
</evidence>
<dbReference type="SUPFAM" id="SSF51445">
    <property type="entry name" value="(Trans)glycosidases"/>
    <property type="match status" value="1"/>
</dbReference>
<dbReference type="PRINTS" id="PR00110">
    <property type="entry name" value="ALPHAAMYLASE"/>
</dbReference>
<dbReference type="GO" id="GO:0004556">
    <property type="term" value="F:alpha-amylase activity"/>
    <property type="evidence" value="ECO:0007669"/>
    <property type="project" value="UniProtKB-UniRule"/>
</dbReference>
<reference evidence="12 13" key="1">
    <citation type="journal article" date="2018" name="Nat. Ecol. Evol.">
        <title>Pezizomycetes genomes reveal the molecular basis of ectomycorrhizal truffle lifestyle.</title>
        <authorList>
            <person name="Murat C."/>
            <person name="Payen T."/>
            <person name="Noel B."/>
            <person name="Kuo A."/>
            <person name="Morin E."/>
            <person name="Chen J."/>
            <person name="Kohler A."/>
            <person name="Krizsan K."/>
            <person name="Balestrini R."/>
            <person name="Da Silva C."/>
            <person name="Montanini B."/>
            <person name="Hainaut M."/>
            <person name="Levati E."/>
            <person name="Barry K.W."/>
            <person name="Belfiori B."/>
            <person name="Cichocki N."/>
            <person name="Clum A."/>
            <person name="Dockter R.B."/>
            <person name="Fauchery L."/>
            <person name="Guy J."/>
            <person name="Iotti M."/>
            <person name="Le Tacon F."/>
            <person name="Lindquist E.A."/>
            <person name="Lipzen A."/>
            <person name="Malagnac F."/>
            <person name="Mello A."/>
            <person name="Molinier V."/>
            <person name="Miyauchi S."/>
            <person name="Poulain J."/>
            <person name="Riccioni C."/>
            <person name="Rubini A."/>
            <person name="Sitrit Y."/>
            <person name="Splivallo R."/>
            <person name="Traeger S."/>
            <person name="Wang M."/>
            <person name="Zifcakova L."/>
            <person name="Wipf D."/>
            <person name="Zambonelli A."/>
            <person name="Paolocci F."/>
            <person name="Nowrousian M."/>
            <person name="Ottonello S."/>
            <person name="Baldrian P."/>
            <person name="Spatafora J.W."/>
            <person name="Henrissat B."/>
            <person name="Nagy L.G."/>
            <person name="Aury J.M."/>
            <person name="Wincker P."/>
            <person name="Grigoriev I.V."/>
            <person name="Bonfante P."/>
            <person name="Martin F.M."/>
        </authorList>
    </citation>
    <scope>NUCLEOTIDE SEQUENCE [LARGE SCALE GENOMIC DNA]</scope>
    <source>
        <strain evidence="12 13">ATCC MYA-4762</strain>
    </source>
</reference>
<dbReference type="EMBL" id="ML121564">
    <property type="protein sequence ID" value="RPB21087.1"/>
    <property type="molecule type" value="Genomic_DNA"/>
</dbReference>
<dbReference type="InterPro" id="IPR006046">
    <property type="entry name" value="Alpha_amylase"/>
</dbReference>
<dbReference type="PANTHER" id="PTHR43447">
    <property type="entry name" value="ALPHA-AMYLASE"/>
    <property type="match status" value="1"/>
</dbReference>
<evidence type="ECO:0000256" key="9">
    <source>
        <dbReference type="RuleBase" id="RU361134"/>
    </source>
</evidence>
<evidence type="ECO:0000256" key="6">
    <source>
        <dbReference type="ARBA" id="ARBA00023277"/>
    </source>
</evidence>
<keyword evidence="7 9" id="KW-0326">Glycosidase</keyword>
<comment type="similarity">
    <text evidence="3 8">Belongs to the glycosyl hydrolase 13 family.</text>
</comment>